<dbReference type="Gene3D" id="1.20.120.160">
    <property type="entry name" value="HPT domain"/>
    <property type="match status" value="1"/>
</dbReference>
<dbReference type="CDD" id="cd00082">
    <property type="entry name" value="HisKA"/>
    <property type="match status" value="1"/>
</dbReference>
<evidence type="ECO:0000259" key="20">
    <source>
        <dbReference type="PROSITE" id="PS50109"/>
    </source>
</evidence>
<dbReference type="InterPro" id="IPR003594">
    <property type="entry name" value="HATPase_dom"/>
</dbReference>
<feature type="domain" description="Response regulatory" evidence="21">
    <location>
        <begin position="1155"/>
        <end position="1280"/>
    </location>
</feature>
<evidence type="ECO:0000256" key="16">
    <source>
        <dbReference type="PROSITE-ProRule" id="PRU00169"/>
    </source>
</evidence>
<evidence type="ECO:0000259" key="21">
    <source>
        <dbReference type="PROSITE" id="PS50110"/>
    </source>
</evidence>
<evidence type="ECO:0000256" key="15">
    <source>
        <dbReference type="PROSITE-ProRule" id="PRU00110"/>
    </source>
</evidence>
<keyword evidence="7 18" id="KW-0812">Transmembrane</keyword>
<feature type="domain" description="HPt" evidence="24">
    <location>
        <begin position="1478"/>
        <end position="1572"/>
    </location>
</feature>
<dbReference type="SMART" id="SM00387">
    <property type="entry name" value="HATPase_c"/>
    <property type="match status" value="1"/>
</dbReference>
<keyword evidence="13 18" id="KW-0472">Membrane</keyword>
<dbReference type="PROSITE" id="PS50046">
    <property type="entry name" value="PHYTOCHROME_2"/>
    <property type="match status" value="1"/>
</dbReference>
<evidence type="ECO:0000313" key="26">
    <source>
        <dbReference type="Proteomes" id="UP000707356"/>
    </source>
</evidence>
<dbReference type="PROSITE" id="PS50112">
    <property type="entry name" value="PAS"/>
    <property type="match status" value="1"/>
</dbReference>
<dbReference type="PANTHER" id="PTHR45339:SF5">
    <property type="entry name" value="HISTIDINE KINASE"/>
    <property type="match status" value="1"/>
</dbReference>
<evidence type="ECO:0000256" key="7">
    <source>
        <dbReference type="ARBA" id="ARBA00022692"/>
    </source>
</evidence>
<dbReference type="Gene3D" id="1.10.287.130">
    <property type="match status" value="1"/>
</dbReference>
<sequence>MQPAPFASNEAQRLAALQACKLLDTEPEKAFDDIAHLAAHICQTPIALVSLIDAERQWFKAKVGLDAEQTHRNLAFCAHAILQKDLLIVPDALADARFADNPLATGAPFVRFYAGVPLTTPDGFPLGTLCVIDHVPRSLSDEQISALKTLANQVMRQIEMRRSLSELERVAVIRRPGSRSRQFLKTIAIGLGAASAMLVTVGLLSYRSLTHYLEIAQAQESEQQRLSRLEQLQSCIQTVEIAQNRYVLTGQEQALKAFQQASTCARSQLTTWQSENLSALSPDRSSRSTPSSNQLAQIEALKPQIEQKLAEAERILAMRDQSGMAAAAAAVNRLGDPLRSSPLSSQGIQSRLDDIQTAMQQRLAQQKTAFELAAHRLLQTFAMAMLTNLLLLAFLFRAIYRETLERQRTERSLEQERDFTTAVIDTVDALVVVLDTEGRIVRFNHTCEKVSGYSYEELRNRCVWDVLLRPADVALVKAAFSEILSGRARGSYENYWLTRACQHRLIHWSTTTLNNDDGSIAYVISTGKDITEQKQAERRRSTQSSIAQVLAQSNGLSDAVPAILQTLCQRLGWDLGAFWQVDAAGLQGLQLFSSWQSPAVASNSVPDLPPRHHGFLSEVLEAERPVLIADLRQMAMPDLAPGLAPDLVKAGFQQGLGLPIWGSSQILGVITLFSQSLEQQSDSDWLELMTAVGAQIGQFVERQQAAAEMQQQHARTQLMSAMTLRIRQYLDLPDILTSTVSEVRQFLQTDRVLLYRFLPDWNGTVAVESVDPQWSASLGCEFQDHCFTNGLWRDYYHGRVQMITDIDQADLSECHRQLLKQFQVRANLVVPILADHQLWGLLIAHHCRASRQWQDTEVDLLRELANQVGIAIFQANLLEQKTQQGSQLAQQNQELQAARRLAEQAVQIKSAFLATMSHEIRTPLNALIGMTELLLESNLDAQQRDFATTMQISGDALLSLINDILDFSKLEAGEMELEVLDFDLGLCLEEVADLLANSAYSKNLELVVLRDPKLPVRLRGDLNRLRQVLTNLIGNAIKFTAAGEVVVQISQLPQPSPTTERLELKFAVRDTGIGIALAQQPSLFQPFTQVDASMTRKYGGTGLGLAICKELVRLMGGQIGLESQVGRGSTFWFTLPFEPQPQPAPPELKPQFPRRLLVIDPSAPSLAAIRLQATDWGMTVSEAANLPTGLAMLAAAQPPYDIVLLDIRLFDHSLFNLNQPDWQAQLRDQLGRYLSQTRFIGLTTLARIAEARQLVELGFGSYLVKPIRQSRLYSALVALGSAGVDPGASADSHPKTTGGSNLRILLAEDNPVNQKVALNQLRSLNYAADLATNGQEVLDLLSRQSYDVLLLDCQMPVMDGYRTTRLIRQQEQSQSARPPVCPLVIIAMTANALQTDRQRCLEAGMDDYLSKPVDRSELAEKLSYWSSRKPLESPLDLPIKLLAAGGSEPGNSEPGNSETNQLAAILNWDHLHQLTGDNASFEQELLQTLIETLPPHLSNLRSQILQKNAEAVVREAHYIKGASVSIGAYGLAGPATSLEALAQTQPPTQIMLDLLDLLEQNFRLISVYLEQTIRL</sequence>
<dbReference type="Pfam" id="PF01627">
    <property type="entry name" value="Hpt"/>
    <property type="match status" value="1"/>
</dbReference>
<evidence type="ECO:0000256" key="8">
    <source>
        <dbReference type="ARBA" id="ARBA00022741"/>
    </source>
</evidence>
<name>A0A951PC48_9CYAN</name>
<evidence type="ECO:0000256" key="18">
    <source>
        <dbReference type="SAM" id="Phobius"/>
    </source>
</evidence>
<feature type="transmembrane region" description="Helical" evidence="18">
    <location>
        <begin position="183"/>
        <end position="206"/>
    </location>
</feature>
<keyword evidence="8" id="KW-0547">Nucleotide-binding</keyword>
<comment type="subcellular location">
    <subcellularLocation>
        <location evidence="2">Membrane</location>
    </subcellularLocation>
</comment>
<evidence type="ECO:0000259" key="24">
    <source>
        <dbReference type="PROSITE" id="PS50894"/>
    </source>
</evidence>
<dbReference type="GO" id="GO:0005886">
    <property type="term" value="C:plasma membrane"/>
    <property type="evidence" value="ECO:0007669"/>
    <property type="project" value="UniProtKB-SubCell"/>
</dbReference>
<keyword evidence="10" id="KW-0067">ATP-binding</keyword>
<dbReference type="Pfam" id="PF13185">
    <property type="entry name" value="GAF_2"/>
    <property type="match status" value="1"/>
</dbReference>
<keyword evidence="11 18" id="KW-1133">Transmembrane helix</keyword>
<evidence type="ECO:0000256" key="1">
    <source>
        <dbReference type="ARBA" id="ARBA00000085"/>
    </source>
</evidence>
<comment type="similarity">
    <text evidence="3">In the N-terminal section; belongs to the phytochrome family.</text>
</comment>
<feature type="modified residue" description="4-aspartylphosphate" evidence="16">
    <location>
        <position position="1352"/>
    </location>
</feature>
<evidence type="ECO:0000256" key="11">
    <source>
        <dbReference type="ARBA" id="ARBA00022989"/>
    </source>
</evidence>
<evidence type="ECO:0000259" key="22">
    <source>
        <dbReference type="PROSITE" id="PS50112"/>
    </source>
</evidence>
<dbReference type="InterPro" id="IPR011006">
    <property type="entry name" value="CheY-like_superfamily"/>
</dbReference>
<evidence type="ECO:0000256" key="3">
    <source>
        <dbReference type="ARBA" id="ARBA00006402"/>
    </source>
</evidence>
<feature type="domain" description="PAS" evidence="22">
    <location>
        <begin position="416"/>
        <end position="487"/>
    </location>
</feature>
<keyword evidence="9" id="KW-0418">Kinase</keyword>
<dbReference type="Pfam" id="PF01590">
    <property type="entry name" value="GAF"/>
    <property type="match status" value="2"/>
</dbReference>
<dbReference type="EC" id="2.7.13.3" evidence="4"/>
<comment type="caution">
    <text evidence="25">The sequence shown here is derived from an EMBL/GenBank/DDBJ whole genome shotgun (WGS) entry which is preliminary data.</text>
</comment>
<dbReference type="PANTHER" id="PTHR45339">
    <property type="entry name" value="HYBRID SIGNAL TRANSDUCTION HISTIDINE KINASE J"/>
    <property type="match status" value="1"/>
</dbReference>
<keyword evidence="12" id="KW-0902">Two-component regulatory system</keyword>
<feature type="domain" description="Histidine kinase" evidence="20">
    <location>
        <begin position="915"/>
        <end position="1139"/>
    </location>
</feature>
<feature type="modified residue" description="Phosphohistidine" evidence="15">
    <location>
        <position position="1517"/>
    </location>
</feature>
<comment type="catalytic activity">
    <reaction evidence="1">
        <text>ATP + protein L-histidine = ADP + protein N-phospho-L-histidine.</text>
        <dbReference type="EC" id="2.7.13.3"/>
    </reaction>
</comment>
<dbReference type="InterPro" id="IPR001789">
    <property type="entry name" value="Sig_transdc_resp-reg_receiver"/>
</dbReference>
<dbReference type="Proteomes" id="UP000707356">
    <property type="component" value="Unassembled WGS sequence"/>
</dbReference>
<dbReference type="InterPro" id="IPR013656">
    <property type="entry name" value="PAS_4"/>
</dbReference>
<protein>
    <recommendedName>
        <fullName evidence="14">Circadian input-output histidine kinase CikA</fullName>
        <ecNumber evidence="4">2.7.13.3</ecNumber>
    </recommendedName>
</protein>
<dbReference type="PRINTS" id="PR00344">
    <property type="entry name" value="BCTRLSENSOR"/>
</dbReference>
<evidence type="ECO:0000256" key="10">
    <source>
        <dbReference type="ARBA" id="ARBA00022840"/>
    </source>
</evidence>
<dbReference type="InterPro" id="IPR035965">
    <property type="entry name" value="PAS-like_dom_sf"/>
</dbReference>
<evidence type="ECO:0000256" key="13">
    <source>
        <dbReference type="ARBA" id="ARBA00023136"/>
    </source>
</evidence>
<evidence type="ECO:0000256" key="17">
    <source>
        <dbReference type="SAM" id="Coils"/>
    </source>
</evidence>
<dbReference type="Pfam" id="PF05227">
    <property type="entry name" value="CHASE3"/>
    <property type="match status" value="1"/>
</dbReference>
<proteinExistence type="inferred from homology"/>
<dbReference type="CDD" id="cd17546">
    <property type="entry name" value="REC_hyHK_CKI1_RcsC-like"/>
    <property type="match status" value="1"/>
</dbReference>
<dbReference type="Pfam" id="PF02518">
    <property type="entry name" value="HATPase_c"/>
    <property type="match status" value="1"/>
</dbReference>
<keyword evidence="6" id="KW-0808">Transferase</keyword>
<dbReference type="InterPro" id="IPR005467">
    <property type="entry name" value="His_kinase_dom"/>
</dbReference>
<evidence type="ECO:0000259" key="19">
    <source>
        <dbReference type="PROSITE" id="PS50046"/>
    </source>
</evidence>
<dbReference type="InterPro" id="IPR003661">
    <property type="entry name" value="HisK_dim/P_dom"/>
</dbReference>
<dbReference type="CDD" id="cd16922">
    <property type="entry name" value="HATPase_EvgS-ArcB-TorS-like"/>
    <property type="match status" value="1"/>
</dbReference>
<dbReference type="InterPro" id="IPR036641">
    <property type="entry name" value="HPT_dom_sf"/>
</dbReference>
<dbReference type="CDD" id="cd00130">
    <property type="entry name" value="PAS"/>
    <property type="match status" value="1"/>
</dbReference>
<dbReference type="PROSITE" id="PS50894">
    <property type="entry name" value="HPT"/>
    <property type="match status" value="1"/>
</dbReference>
<dbReference type="InterPro" id="IPR004358">
    <property type="entry name" value="Sig_transdc_His_kin-like_C"/>
</dbReference>
<dbReference type="FunFam" id="1.10.287.130:FF:000004">
    <property type="entry name" value="Ethylene receptor 1"/>
    <property type="match status" value="1"/>
</dbReference>
<dbReference type="InterPro" id="IPR029016">
    <property type="entry name" value="GAF-like_dom_sf"/>
</dbReference>
<dbReference type="SMART" id="SM00065">
    <property type="entry name" value="GAF"/>
    <property type="match status" value="3"/>
</dbReference>
<dbReference type="SUPFAM" id="SSF47226">
    <property type="entry name" value="Histidine-containing phosphotransfer domain, HPT domain"/>
    <property type="match status" value="1"/>
</dbReference>
<keyword evidence="5 16" id="KW-0597">Phosphoprotein</keyword>
<evidence type="ECO:0000256" key="6">
    <source>
        <dbReference type="ARBA" id="ARBA00022679"/>
    </source>
</evidence>
<feature type="domain" description="Phytochrome chromophore attachment site" evidence="19">
    <location>
        <begin position="731"/>
        <end position="867"/>
    </location>
</feature>
<dbReference type="SUPFAM" id="SSF55874">
    <property type="entry name" value="ATPase domain of HSP90 chaperone/DNA topoisomerase II/histidine kinase"/>
    <property type="match status" value="1"/>
</dbReference>
<organism evidence="25 26">
    <name type="scientific">Pegethrix bostrychoides GSE-TBD4-15B</name>
    <dbReference type="NCBI Taxonomy" id="2839662"/>
    <lineage>
        <taxon>Bacteria</taxon>
        <taxon>Bacillati</taxon>
        <taxon>Cyanobacteriota</taxon>
        <taxon>Cyanophyceae</taxon>
        <taxon>Oculatellales</taxon>
        <taxon>Oculatellaceae</taxon>
        <taxon>Pegethrix</taxon>
    </lineage>
</organism>
<reference evidence="25" key="2">
    <citation type="journal article" date="2022" name="Microbiol. Resour. Announc.">
        <title>Metagenome Sequencing to Explore Phylogenomics of Terrestrial Cyanobacteria.</title>
        <authorList>
            <person name="Ward R.D."/>
            <person name="Stajich J.E."/>
            <person name="Johansen J.R."/>
            <person name="Huntemann M."/>
            <person name="Clum A."/>
            <person name="Foster B."/>
            <person name="Foster B."/>
            <person name="Roux S."/>
            <person name="Palaniappan K."/>
            <person name="Varghese N."/>
            <person name="Mukherjee S."/>
            <person name="Reddy T.B.K."/>
            <person name="Daum C."/>
            <person name="Copeland A."/>
            <person name="Chen I.A."/>
            <person name="Ivanova N.N."/>
            <person name="Kyrpides N.C."/>
            <person name="Shapiro N."/>
            <person name="Eloe-Fadrosh E.A."/>
            <person name="Pietrasiak N."/>
        </authorList>
    </citation>
    <scope>NUCLEOTIDE SEQUENCE</scope>
    <source>
        <strain evidence="25">GSE-TBD4-15B</strain>
    </source>
</reference>
<feature type="domain" description="Response regulatory" evidence="21">
    <location>
        <begin position="1303"/>
        <end position="1426"/>
    </location>
</feature>
<dbReference type="Gene3D" id="3.30.565.10">
    <property type="entry name" value="Histidine kinase-like ATPase, C-terminal domain"/>
    <property type="match status" value="1"/>
</dbReference>
<dbReference type="InterPro" id="IPR036097">
    <property type="entry name" value="HisK_dim/P_sf"/>
</dbReference>
<dbReference type="InterPro" id="IPR000014">
    <property type="entry name" value="PAS"/>
</dbReference>
<accession>A0A951PC48</accession>
<dbReference type="NCBIfam" id="TIGR00229">
    <property type="entry name" value="sensory_box"/>
    <property type="match status" value="1"/>
</dbReference>
<dbReference type="InterPro" id="IPR036890">
    <property type="entry name" value="HATPase_C_sf"/>
</dbReference>
<dbReference type="SUPFAM" id="SSF55785">
    <property type="entry name" value="PYP-like sensor domain (PAS domain)"/>
    <property type="match status" value="1"/>
</dbReference>
<gene>
    <name evidence="25" type="ORF">KME07_16230</name>
</gene>
<evidence type="ECO:0000256" key="14">
    <source>
        <dbReference type="ARBA" id="ARBA00074306"/>
    </source>
</evidence>
<evidence type="ECO:0000256" key="9">
    <source>
        <dbReference type="ARBA" id="ARBA00022777"/>
    </source>
</evidence>
<dbReference type="InterPro" id="IPR003018">
    <property type="entry name" value="GAF"/>
</dbReference>
<keyword evidence="17" id="KW-0175">Coiled coil</keyword>
<dbReference type="SMART" id="SM00448">
    <property type="entry name" value="REC"/>
    <property type="match status" value="2"/>
</dbReference>
<evidence type="ECO:0000256" key="2">
    <source>
        <dbReference type="ARBA" id="ARBA00004370"/>
    </source>
</evidence>
<dbReference type="Pfam" id="PF08448">
    <property type="entry name" value="PAS_4"/>
    <property type="match status" value="1"/>
</dbReference>
<feature type="modified residue" description="4-aspartylphosphate" evidence="16">
    <location>
        <position position="1206"/>
    </location>
</feature>
<reference evidence="25" key="1">
    <citation type="submission" date="2021-05" db="EMBL/GenBank/DDBJ databases">
        <authorList>
            <person name="Pietrasiak N."/>
            <person name="Ward R."/>
            <person name="Stajich J.E."/>
            <person name="Kurbessoian T."/>
        </authorList>
    </citation>
    <scope>NUCLEOTIDE SEQUENCE</scope>
    <source>
        <strain evidence="25">GSE-TBD4-15B</strain>
    </source>
</reference>
<dbReference type="Gene3D" id="3.30.450.20">
    <property type="entry name" value="PAS domain"/>
    <property type="match status" value="1"/>
</dbReference>
<dbReference type="Pfam" id="PF00072">
    <property type="entry name" value="Response_reg"/>
    <property type="match status" value="1"/>
</dbReference>
<evidence type="ECO:0000256" key="5">
    <source>
        <dbReference type="ARBA" id="ARBA00022553"/>
    </source>
</evidence>
<evidence type="ECO:0000256" key="12">
    <source>
        <dbReference type="ARBA" id="ARBA00023012"/>
    </source>
</evidence>
<feature type="domain" description="PAC" evidence="23">
    <location>
        <begin position="490"/>
        <end position="542"/>
    </location>
</feature>
<dbReference type="InterPro" id="IPR007891">
    <property type="entry name" value="CHASE3"/>
</dbReference>
<dbReference type="SUPFAM" id="SSF52172">
    <property type="entry name" value="CheY-like"/>
    <property type="match status" value="2"/>
</dbReference>
<feature type="coiled-coil region" evidence="17">
    <location>
        <begin position="878"/>
        <end position="908"/>
    </location>
</feature>
<dbReference type="Gene3D" id="3.30.450.40">
    <property type="match status" value="3"/>
</dbReference>
<dbReference type="SUPFAM" id="SSF55781">
    <property type="entry name" value="GAF domain-like"/>
    <property type="match status" value="3"/>
</dbReference>
<dbReference type="SMART" id="SM00091">
    <property type="entry name" value="PAS"/>
    <property type="match status" value="1"/>
</dbReference>
<dbReference type="Gene3D" id="3.40.50.2300">
    <property type="match status" value="2"/>
</dbReference>
<dbReference type="FunFam" id="3.30.565.10:FF:000010">
    <property type="entry name" value="Sensor histidine kinase RcsC"/>
    <property type="match status" value="1"/>
</dbReference>
<dbReference type="PROSITE" id="PS50113">
    <property type="entry name" value="PAC"/>
    <property type="match status" value="1"/>
</dbReference>
<dbReference type="SUPFAM" id="SSF47384">
    <property type="entry name" value="Homodimeric domain of signal transducing histidine kinase"/>
    <property type="match status" value="1"/>
</dbReference>
<evidence type="ECO:0000313" key="25">
    <source>
        <dbReference type="EMBL" id="MBW4466972.1"/>
    </source>
</evidence>
<dbReference type="InterPro" id="IPR008207">
    <property type="entry name" value="Sig_transdc_His_kin_Hpt_dom"/>
</dbReference>
<dbReference type="PROSITE" id="PS50109">
    <property type="entry name" value="HIS_KIN"/>
    <property type="match status" value="1"/>
</dbReference>
<dbReference type="InterPro" id="IPR000700">
    <property type="entry name" value="PAS-assoc_C"/>
</dbReference>
<dbReference type="Pfam" id="PF00512">
    <property type="entry name" value="HisKA"/>
    <property type="match status" value="1"/>
</dbReference>
<dbReference type="GO" id="GO:0000155">
    <property type="term" value="F:phosphorelay sensor kinase activity"/>
    <property type="evidence" value="ECO:0007669"/>
    <property type="project" value="InterPro"/>
</dbReference>
<dbReference type="PROSITE" id="PS50110">
    <property type="entry name" value="RESPONSE_REGULATORY"/>
    <property type="match status" value="2"/>
</dbReference>
<evidence type="ECO:0000256" key="4">
    <source>
        <dbReference type="ARBA" id="ARBA00012438"/>
    </source>
</evidence>
<evidence type="ECO:0000259" key="23">
    <source>
        <dbReference type="PROSITE" id="PS50113"/>
    </source>
</evidence>
<dbReference type="SMART" id="SM00388">
    <property type="entry name" value="HisKA"/>
    <property type="match status" value="1"/>
</dbReference>
<dbReference type="InterPro" id="IPR016132">
    <property type="entry name" value="Phyto_chromo_attachment"/>
</dbReference>
<dbReference type="EMBL" id="JAHHHV010000072">
    <property type="protein sequence ID" value="MBW4466972.1"/>
    <property type="molecule type" value="Genomic_DNA"/>
</dbReference>
<dbReference type="GO" id="GO:0005524">
    <property type="term" value="F:ATP binding"/>
    <property type="evidence" value="ECO:0007669"/>
    <property type="project" value="UniProtKB-KW"/>
</dbReference>
<feature type="transmembrane region" description="Helical" evidence="18">
    <location>
        <begin position="377"/>
        <end position="400"/>
    </location>
</feature>